<sequence>MELGELLCNNSEYIETASGNKVSLQSGLCGSQNIVLNAHTCLVCYMRPCFKTTKIKSVKEKKWEQVVSVVSRWP</sequence>
<evidence type="ECO:0000313" key="1">
    <source>
        <dbReference type="Ensembl" id="ENSMSIP00000020491.1"/>
    </source>
</evidence>
<accession>A0A8C6HDY1</accession>
<dbReference type="Pfam" id="PF21711">
    <property type="entry name" value="DCTN5"/>
    <property type="match status" value="1"/>
</dbReference>
<proteinExistence type="predicted"/>
<organism evidence="1 2">
    <name type="scientific">Mus spicilegus</name>
    <name type="common">Mound-building mouse</name>
    <dbReference type="NCBI Taxonomy" id="10103"/>
    <lineage>
        <taxon>Eukaryota</taxon>
        <taxon>Metazoa</taxon>
        <taxon>Chordata</taxon>
        <taxon>Craniata</taxon>
        <taxon>Vertebrata</taxon>
        <taxon>Euteleostomi</taxon>
        <taxon>Mammalia</taxon>
        <taxon>Eutheria</taxon>
        <taxon>Euarchontoglires</taxon>
        <taxon>Glires</taxon>
        <taxon>Rodentia</taxon>
        <taxon>Myomorpha</taxon>
        <taxon>Muroidea</taxon>
        <taxon>Muridae</taxon>
        <taxon>Murinae</taxon>
        <taxon>Mus</taxon>
        <taxon>Mus</taxon>
    </lineage>
</organism>
<dbReference type="Proteomes" id="UP000694415">
    <property type="component" value="Unplaced"/>
</dbReference>
<dbReference type="GeneTree" id="ENSGT00940000173184"/>
<evidence type="ECO:0000313" key="2">
    <source>
        <dbReference type="Proteomes" id="UP000694415"/>
    </source>
</evidence>
<dbReference type="Ensembl" id="ENSMSIT00000025869.1">
    <property type="protein sequence ID" value="ENSMSIP00000020491.1"/>
    <property type="gene ID" value="ENSMSIG00000017407.1"/>
</dbReference>
<protein>
    <submittedName>
        <fullName evidence="1">Uncharacterized protein</fullName>
    </submittedName>
</protein>
<reference evidence="1" key="2">
    <citation type="submission" date="2025-09" db="UniProtKB">
        <authorList>
            <consortium name="Ensembl"/>
        </authorList>
    </citation>
    <scope>IDENTIFICATION</scope>
</reference>
<reference evidence="1" key="1">
    <citation type="submission" date="2025-08" db="UniProtKB">
        <authorList>
            <consortium name="Ensembl"/>
        </authorList>
    </citation>
    <scope>IDENTIFICATION</scope>
</reference>
<dbReference type="AlphaFoldDB" id="A0A8C6HDY1"/>
<name>A0A8C6HDY1_MUSSI</name>
<keyword evidence="2" id="KW-1185">Reference proteome</keyword>